<dbReference type="Proteomes" id="UP001491310">
    <property type="component" value="Unassembled WGS sequence"/>
</dbReference>
<sequence length="488" mass="54198">MSFLLKGSQVLQSVSTKAAGPGCPCRATTHATASTSGSFVRHTPARQLSRQRLVRTAASAAQSTQKREGDGTGQQGGEQAAAAGEPKNFDDELEAYLREHGSEDLLEELRQEPPRFRTEEFPLDGGRNRGYTPFEYITFTDELIEHTLSIQVDASVSKVYRIWANRINYNEWFDLIGQVVLHTEDPDYASYFLFYKWGQLPTLELYVTLMRTAVENEYILERAMDGMDLSVAAYFKEKEGGTEVSLRVAYLLPEQLRQYVGPVGVWGDVNDILQENLEMMKEFVEAVDADELDKLRALDTQVMDQGVAETNEALNILKEELIEERVRPGEGSPAARAQMEELLKEMGYNMDDYADDYASNFKESPKEAPAQQQPSQAQQPAPGPPGIEDKQRRSRGRQAPARSAQPPTAAPSGTKSEADTAAAKKKRGPEKRTSTAITKEALLAFAGKTQTEAAKAFGVSASTISKYAREYGINWRKPMAGNKRTEDK</sequence>
<dbReference type="Gene3D" id="3.30.530.20">
    <property type="match status" value="1"/>
</dbReference>
<dbReference type="SUPFAM" id="SSF55961">
    <property type="entry name" value="Bet v1-like"/>
    <property type="match status" value="1"/>
</dbReference>
<organism evidence="2 3">
    <name type="scientific">Coccomyxa subellipsoidea</name>
    <dbReference type="NCBI Taxonomy" id="248742"/>
    <lineage>
        <taxon>Eukaryota</taxon>
        <taxon>Viridiplantae</taxon>
        <taxon>Chlorophyta</taxon>
        <taxon>core chlorophytes</taxon>
        <taxon>Trebouxiophyceae</taxon>
        <taxon>Trebouxiophyceae incertae sedis</taxon>
        <taxon>Coccomyxaceae</taxon>
        <taxon>Coccomyxa</taxon>
    </lineage>
</organism>
<evidence type="ECO:0000313" key="3">
    <source>
        <dbReference type="Proteomes" id="UP001491310"/>
    </source>
</evidence>
<feature type="region of interest" description="Disordered" evidence="1">
    <location>
        <begin position="355"/>
        <end position="437"/>
    </location>
</feature>
<evidence type="ECO:0008006" key="4">
    <source>
        <dbReference type="Google" id="ProtNLM"/>
    </source>
</evidence>
<keyword evidence="3" id="KW-1185">Reference proteome</keyword>
<comment type="caution">
    <text evidence="2">The sequence shown here is derived from an EMBL/GenBank/DDBJ whole genome shotgun (WGS) entry which is preliminary data.</text>
</comment>
<dbReference type="PANTHER" id="PTHR33824:SF7">
    <property type="entry name" value="POLYKETIDE CYCLASE_DEHYDRASE AND LIPID TRANSPORT SUPERFAMILY PROTEIN"/>
    <property type="match status" value="1"/>
</dbReference>
<proteinExistence type="predicted"/>
<gene>
    <name evidence="2" type="ORF">WJX75_006955</name>
</gene>
<name>A0ABR2YLJ2_9CHLO</name>
<protein>
    <recommendedName>
        <fullName evidence="4">HTH psq-type domain-containing protein</fullName>
    </recommendedName>
</protein>
<evidence type="ECO:0000313" key="2">
    <source>
        <dbReference type="EMBL" id="KAK9907608.1"/>
    </source>
</evidence>
<dbReference type="PANTHER" id="PTHR33824">
    <property type="entry name" value="POLYKETIDE CYCLASE/DEHYDRASE AND LIPID TRANSPORT SUPERFAMILY PROTEIN"/>
    <property type="match status" value="1"/>
</dbReference>
<feature type="region of interest" description="Disordered" evidence="1">
    <location>
        <begin position="30"/>
        <end position="86"/>
    </location>
</feature>
<dbReference type="EMBL" id="JALJOT010000009">
    <property type="protein sequence ID" value="KAK9907608.1"/>
    <property type="molecule type" value="Genomic_DNA"/>
</dbReference>
<dbReference type="InterPro" id="IPR047137">
    <property type="entry name" value="ORF3"/>
</dbReference>
<dbReference type="InterPro" id="IPR023393">
    <property type="entry name" value="START-like_dom_sf"/>
</dbReference>
<reference evidence="2 3" key="1">
    <citation type="journal article" date="2024" name="Nat. Commun.">
        <title>Phylogenomics reveals the evolutionary origins of lichenization in chlorophyte algae.</title>
        <authorList>
            <person name="Puginier C."/>
            <person name="Libourel C."/>
            <person name="Otte J."/>
            <person name="Skaloud P."/>
            <person name="Haon M."/>
            <person name="Grisel S."/>
            <person name="Petersen M."/>
            <person name="Berrin J.G."/>
            <person name="Delaux P.M."/>
            <person name="Dal Grande F."/>
            <person name="Keller J."/>
        </authorList>
    </citation>
    <scope>NUCLEOTIDE SEQUENCE [LARGE SCALE GENOMIC DNA]</scope>
    <source>
        <strain evidence="2 3">SAG 216-7</strain>
    </source>
</reference>
<feature type="compositionally biased region" description="Low complexity" evidence="1">
    <location>
        <begin position="368"/>
        <end position="380"/>
    </location>
</feature>
<accession>A0ABR2YLJ2</accession>
<dbReference type="CDD" id="cd07812">
    <property type="entry name" value="SRPBCC"/>
    <property type="match status" value="1"/>
</dbReference>
<evidence type="ECO:0000256" key="1">
    <source>
        <dbReference type="SAM" id="MobiDB-lite"/>
    </source>
</evidence>